<evidence type="ECO:0000259" key="2">
    <source>
        <dbReference type="Pfam" id="PF26147"/>
    </source>
</evidence>
<dbReference type="PANTHER" id="PTHR47349:SF1">
    <property type="entry name" value="AER328WP"/>
    <property type="match status" value="1"/>
</dbReference>
<comment type="caution">
    <text evidence="3">The sequence shown here is derived from an EMBL/GenBank/DDBJ whole genome shotgun (WGS) entry which is preliminary data.</text>
</comment>
<feature type="compositionally biased region" description="Acidic residues" evidence="1">
    <location>
        <begin position="759"/>
        <end position="768"/>
    </location>
</feature>
<gene>
    <name evidence="3" type="ORF">BD626DRAFT_140351</name>
</gene>
<proteinExistence type="predicted"/>
<feature type="compositionally biased region" description="Low complexity" evidence="1">
    <location>
        <begin position="145"/>
        <end position="172"/>
    </location>
</feature>
<keyword evidence="4" id="KW-1185">Reference proteome</keyword>
<feature type="compositionally biased region" description="Basic and acidic residues" evidence="1">
    <location>
        <begin position="824"/>
        <end position="862"/>
    </location>
</feature>
<feature type="region of interest" description="Disordered" evidence="1">
    <location>
        <begin position="748"/>
        <end position="911"/>
    </location>
</feature>
<reference evidence="3 4" key="1">
    <citation type="journal article" date="2019" name="New Phytol.">
        <title>Comparative genomics reveals unique wood-decay strategies and fruiting body development in the Schizophyllaceae.</title>
        <authorList>
            <person name="Almasi E."/>
            <person name="Sahu N."/>
            <person name="Krizsan K."/>
            <person name="Balint B."/>
            <person name="Kovacs G.M."/>
            <person name="Kiss B."/>
            <person name="Cseklye J."/>
            <person name="Drula E."/>
            <person name="Henrissat B."/>
            <person name="Nagy I."/>
            <person name="Chovatia M."/>
            <person name="Adam C."/>
            <person name="LaButti K."/>
            <person name="Lipzen A."/>
            <person name="Riley R."/>
            <person name="Grigoriev I.V."/>
            <person name="Nagy L.G."/>
        </authorList>
    </citation>
    <scope>NUCLEOTIDE SEQUENCE [LARGE SCALE GENOMIC DNA]</scope>
    <source>
        <strain evidence="3 4">NL-1724</strain>
    </source>
</reference>
<feature type="compositionally biased region" description="Pro residues" evidence="1">
    <location>
        <begin position="872"/>
        <end position="884"/>
    </location>
</feature>
<feature type="compositionally biased region" description="Low complexity" evidence="1">
    <location>
        <begin position="595"/>
        <end position="615"/>
    </location>
</feature>
<feature type="compositionally biased region" description="Low complexity" evidence="1">
    <location>
        <begin position="385"/>
        <end position="410"/>
    </location>
</feature>
<feature type="compositionally biased region" description="Polar residues" evidence="1">
    <location>
        <begin position="889"/>
        <end position="899"/>
    </location>
</feature>
<dbReference type="InterPro" id="IPR058933">
    <property type="entry name" value="YMC020W-like_ab_hydrolase"/>
</dbReference>
<dbReference type="Pfam" id="PF26147">
    <property type="entry name" value="AB_HYDROLASE_YMC0-YMC35"/>
    <property type="match status" value="1"/>
</dbReference>
<feature type="compositionally biased region" description="Low complexity" evidence="1">
    <location>
        <begin position="179"/>
        <end position="191"/>
    </location>
</feature>
<feature type="compositionally biased region" description="Low complexity" evidence="1">
    <location>
        <begin position="468"/>
        <end position="508"/>
    </location>
</feature>
<dbReference type="Proteomes" id="UP000320762">
    <property type="component" value="Unassembled WGS sequence"/>
</dbReference>
<dbReference type="OrthoDB" id="5598028at2759"/>
<organism evidence="3 4">
    <name type="scientific">Schizophyllum amplum</name>
    <dbReference type="NCBI Taxonomy" id="97359"/>
    <lineage>
        <taxon>Eukaryota</taxon>
        <taxon>Fungi</taxon>
        <taxon>Dikarya</taxon>
        <taxon>Basidiomycota</taxon>
        <taxon>Agaricomycotina</taxon>
        <taxon>Agaricomycetes</taxon>
        <taxon>Agaricomycetidae</taxon>
        <taxon>Agaricales</taxon>
        <taxon>Schizophyllaceae</taxon>
        <taxon>Schizophyllum</taxon>
    </lineage>
</organism>
<name>A0A550C5B9_9AGAR</name>
<sequence length="1392" mass="148969">MTPSRRSSRSAREPSGSESNSKLPSWRSLSTSKPSTAAPPSVSLVLAEFDNHTDPPPEPAASSSESLPSDYSRSPDYSRTRERLLSISSARSVPLRRSQSTLLRQSSSADDQQRDGSVSGSPDSVLDRRIMTDSPKPIQPEMPMSTAPPALISPPSTSTASSTASPDTSLSTGPTINATSAPDPSTSSSTPPSVPIPFPTRTELSTSAAGVTSGTAESSNTAAQGSKKGAELSSNAASNSATASLKRAAEPLKDAAASLKRVTEPPKRSWFGSLSRSRGAKIASDSSSPDSDPSANAAADPQPSPPPPALFVEPATPQAELSVLQPEVPAQQPPLQRAPASDATVRGSAPRDIPTSPPMLRSSTLSSLDSEVPSLPNSPSSPAWPSGSVRRASSPSRSSTSPTSSLSMSPSRKESSRSTLEEAPVTSSSGLNPSTSRFILSLPLLGRPKIPLEQAVKQVVDKAPEAPLPAAQEAATPTQEPQLLAASPAAAAAPEGQPSAEPQAEAQGIDAETIRARESRSASTGSWWDYVGWGSPQAQEDDAKTQCSDVVDPAGTETGEPTSPPPDSIRETGSAPGILEPAAEKAANGSPPNETSSPSALSPSTSPALKAPSTSKALSITSVADSSIWYMPWAWYYGSGTEEPEQAQASLTDAEMIKEAALARDREQEGKLVALQAEQEQQDVEAKQREVEAQHQVANTTQERTEEWEGRAVSTNSNPVSSIVTNKSGWASFFMGNRSLAAKRIEAEVKRDENGMEVMDIEEDEEGQASEGTTDKDSKDGSRPGSAPSSVHHLAPPESVKSDRTRANSLASVRSKAPMLVISDDVKAQAKEAMEKKAKEDGRKDARKVKEDPRKDDKERAKSKSRKSSVSAPPPRPRTPPPNVVLPTWQDTFHSQPRSNVPPPEPAPTRIGRVGRFVRGVLFNADGATSADGTVGYGAAARRAGGGLGSALRNEASMGTLSRSRSADADYAHFGMELPRAIELLPPELRPAPLPCKRCVVIGIHGWFPGAMMRSVLGEPTGTSPKFVSMMVQALDNFQKEHNIVFDKITQIPLEGEGMIEKRVEKLYGNLMKNEEWVADLHAADAIFVATHSQGTIVSTHLLDRLVRDKHIRTKRNIQENEKPQKVCCLALCGIHLGPLRYLNSSSLLQPYFQYFESDAARELFEFQNTENAVSKAYVAALTNVVHNGIKMVYVASLNDQVVPIYSGLFTYVQHPLILRALYMDGDAYHSSDFLSNLLVLLLRVMNSGLTDSGLITHLSEATAGSLTGVGHSTAYEDVACFALAAKYLFLTDDGLEEHPDLTLEAFNASSELNDYEIPWSLRDLIADDRVAHFFGRDITQLRDAFREWHPKTTILRDIKRKLQPIQRLPSHITRAPDAPTFHSVSGPDSKL</sequence>
<feature type="compositionally biased region" description="Polar residues" evidence="1">
    <location>
        <begin position="203"/>
        <end position="224"/>
    </location>
</feature>
<feature type="compositionally biased region" description="Low complexity" evidence="1">
    <location>
        <begin position="95"/>
        <end position="108"/>
    </location>
</feature>
<dbReference type="EMBL" id="VDMD01000024">
    <property type="protein sequence ID" value="TRM59992.1"/>
    <property type="molecule type" value="Genomic_DNA"/>
</dbReference>
<feature type="compositionally biased region" description="Basic and acidic residues" evidence="1">
    <location>
        <begin position="773"/>
        <end position="782"/>
    </location>
</feature>
<feature type="region of interest" description="Disordered" evidence="1">
    <location>
        <begin position="1"/>
        <end position="436"/>
    </location>
</feature>
<feature type="compositionally biased region" description="Polar residues" evidence="1">
    <location>
        <begin position="361"/>
        <end position="383"/>
    </location>
</feature>
<feature type="compositionally biased region" description="Low complexity" evidence="1">
    <location>
        <begin position="283"/>
        <end position="301"/>
    </location>
</feature>
<accession>A0A550C5B9</accession>
<feature type="compositionally biased region" description="Basic and acidic residues" evidence="1">
    <location>
        <begin position="411"/>
        <end position="420"/>
    </location>
</feature>
<feature type="compositionally biased region" description="Basic and acidic residues" evidence="1">
    <location>
        <begin position="684"/>
        <end position="693"/>
    </location>
</feature>
<feature type="compositionally biased region" description="Low complexity" evidence="1">
    <location>
        <begin position="60"/>
        <end position="75"/>
    </location>
</feature>
<evidence type="ECO:0000313" key="4">
    <source>
        <dbReference type="Proteomes" id="UP000320762"/>
    </source>
</evidence>
<feature type="compositionally biased region" description="Low complexity" evidence="1">
    <location>
        <begin position="231"/>
        <end position="245"/>
    </location>
</feature>
<protein>
    <recommendedName>
        <fullName evidence="2">YMC020W-like alpha/beta hydrolase domain-containing protein</fullName>
    </recommendedName>
</protein>
<feature type="compositionally biased region" description="Low complexity" evidence="1">
    <location>
        <begin position="329"/>
        <end position="340"/>
    </location>
</feature>
<feature type="compositionally biased region" description="Polar residues" evidence="1">
    <location>
        <begin position="425"/>
        <end position="436"/>
    </location>
</feature>
<feature type="domain" description="YMC020W-like alpha/beta hydrolase" evidence="2">
    <location>
        <begin position="994"/>
        <end position="1328"/>
    </location>
</feature>
<dbReference type="InterPro" id="IPR058934">
    <property type="entry name" value="YMC020W-like"/>
</dbReference>
<feature type="region of interest" description="Disordered" evidence="1">
    <location>
        <begin position="684"/>
        <end position="722"/>
    </location>
</feature>
<feature type="region of interest" description="Disordered" evidence="1">
    <location>
        <begin position="467"/>
        <end position="616"/>
    </location>
</feature>
<evidence type="ECO:0000313" key="3">
    <source>
        <dbReference type="EMBL" id="TRM59992.1"/>
    </source>
</evidence>
<feature type="compositionally biased region" description="Low complexity" evidence="1">
    <location>
        <begin position="28"/>
        <end position="43"/>
    </location>
</feature>
<feature type="compositionally biased region" description="Polar residues" evidence="1">
    <location>
        <begin position="713"/>
        <end position="722"/>
    </location>
</feature>
<dbReference type="PANTHER" id="PTHR47349">
    <property type="entry name" value="CHROMOSOME 8, WHOLE GENOME SHOTGUN SEQUENCE"/>
    <property type="match status" value="1"/>
</dbReference>
<evidence type="ECO:0000256" key="1">
    <source>
        <dbReference type="SAM" id="MobiDB-lite"/>
    </source>
</evidence>